<dbReference type="Pfam" id="PF13477">
    <property type="entry name" value="Glyco_trans_4_2"/>
    <property type="match status" value="1"/>
</dbReference>
<dbReference type="PANTHER" id="PTHR12526:SF638">
    <property type="entry name" value="SPORE COAT PROTEIN SA"/>
    <property type="match status" value="1"/>
</dbReference>
<dbReference type="Pfam" id="PF13692">
    <property type="entry name" value="Glyco_trans_1_4"/>
    <property type="match status" value="1"/>
</dbReference>
<feature type="domain" description="Glycosyltransferase subfamily 4-like N-terminal" evidence="1">
    <location>
        <begin position="11"/>
        <end position="147"/>
    </location>
</feature>
<proteinExistence type="predicted"/>
<dbReference type="AlphaFoldDB" id="A0AAJ0UDC9"/>
<dbReference type="RefSeq" id="WP_201243752.1">
    <property type="nucleotide sequence ID" value="NZ_NHSF01000014.1"/>
</dbReference>
<evidence type="ECO:0000313" key="2">
    <source>
        <dbReference type="EMBL" id="MBK5929403.1"/>
    </source>
</evidence>
<evidence type="ECO:0000259" key="1">
    <source>
        <dbReference type="Pfam" id="PF13477"/>
    </source>
</evidence>
<comment type="caution">
    <text evidence="2">The sequence shown here is derived from an EMBL/GenBank/DDBJ whole genome shotgun (WGS) entry which is preliminary data.</text>
</comment>
<gene>
    <name evidence="2" type="ORF">CCR82_02345</name>
</gene>
<dbReference type="EMBL" id="NHSF01000014">
    <property type="protein sequence ID" value="MBK5929403.1"/>
    <property type="molecule type" value="Genomic_DNA"/>
</dbReference>
<reference evidence="2" key="1">
    <citation type="submission" date="2017-05" db="EMBL/GenBank/DDBJ databases">
        <authorList>
            <person name="Imhoff J.F."/>
            <person name="Rahn T."/>
            <person name="Kuenzel S."/>
            <person name="Neulinger S.C."/>
        </authorList>
    </citation>
    <scope>NUCLEOTIDE SEQUENCE</scope>
    <source>
        <strain evidence="2">DSM 4395</strain>
    </source>
</reference>
<reference evidence="2" key="2">
    <citation type="journal article" date="2020" name="Microorganisms">
        <title>Osmotic Adaptation and Compatible Solute Biosynthesis of Phototrophic Bacteria as Revealed from Genome Analyses.</title>
        <authorList>
            <person name="Imhoff J.F."/>
            <person name="Rahn T."/>
            <person name="Kunzel S."/>
            <person name="Keller A."/>
            <person name="Neulinger S.C."/>
        </authorList>
    </citation>
    <scope>NUCLEOTIDE SEQUENCE</scope>
    <source>
        <strain evidence="2">DSM 4395</strain>
    </source>
</reference>
<dbReference type="Proteomes" id="UP001296967">
    <property type="component" value="Unassembled WGS sequence"/>
</dbReference>
<dbReference type="GO" id="GO:0016757">
    <property type="term" value="F:glycosyltransferase activity"/>
    <property type="evidence" value="ECO:0007669"/>
    <property type="project" value="TreeGrafter"/>
</dbReference>
<sequence>MATLANQRPPRLLFLITVDWFFTSHFLARALAARRAGYEVLVMTHLEGERARLHAAGLVPIHWQVRRRGLNPLTELRSLWQLVRVYRRQRPDLVHQIALKPIVYGTLAARFAGVRHLVNAPVGMGFVFTSTSPLARTLRPLLGLALRLLLNPAGSRVVFENADDRALALAAGMVREPAAVLIRGAGVDVHHIRPVAEPPGIPRVVLVARMLWDKGVGEFVAAARILQERGVRARCLLIGGLDPDNRACIEPTRLKAWQAEGIIDWLGHREDVAELIAGSHIVALPSYREGLPKALLEGLAAGRSIVTTDVPGCREAVIAGETGLLVPARDPKALADALACLLENPQLRQRFGAAGRRLAEQAFATEQVEQTTLALYDALLGARAPGGAQGGSYTQGSS</sequence>
<keyword evidence="3" id="KW-1185">Reference proteome</keyword>
<dbReference type="InterPro" id="IPR028098">
    <property type="entry name" value="Glyco_trans_4-like_N"/>
</dbReference>
<dbReference type="SUPFAM" id="SSF53756">
    <property type="entry name" value="UDP-Glycosyltransferase/glycogen phosphorylase"/>
    <property type="match status" value="1"/>
</dbReference>
<dbReference type="CDD" id="cd03808">
    <property type="entry name" value="GT4_CapM-like"/>
    <property type="match status" value="1"/>
</dbReference>
<dbReference type="Gene3D" id="3.40.50.2000">
    <property type="entry name" value="Glycogen Phosphorylase B"/>
    <property type="match status" value="2"/>
</dbReference>
<name>A0AAJ0UDC9_HALSE</name>
<dbReference type="PANTHER" id="PTHR12526">
    <property type="entry name" value="GLYCOSYLTRANSFERASE"/>
    <property type="match status" value="1"/>
</dbReference>
<protein>
    <recommendedName>
        <fullName evidence="1">Glycosyltransferase subfamily 4-like N-terminal domain-containing protein</fullName>
    </recommendedName>
</protein>
<evidence type="ECO:0000313" key="3">
    <source>
        <dbReference type="Proteomes" id="UP001296967"/>
    </source>
</evidence>
<organism evidence="2 3">
    <name type="scientific">Halochromatium salexigens</name>
    <name type="common">Chromatium salexigens</name>
    <dbReference type="NCBI Taxonomy" id="49447"/>
    <lineage>
        <taxon>Bacteria</taxon>
        <taxon>Pseudomonadati</taxon>
        <taxon>Pseudomonadota</taxon>
        <taxon>Gammaproteobacteria</taxon>
        <taxon>Chromatiales</taxon>
        <taxon>Chromatiaceae</taxon>
        <taxon>Halochromatium</taxon>
    </lineage>
</organism>
<accession>A0AAJ0UDC9</accession>